<dbReference type="InterPro" id="IPR008271">
    <property type="entry name" value="Ser/Thr_kinase_AS"/>
</dbReference>
<accession>A0AAV8G8J7</accession>
<dbReference type="Gene3D" id="1.10.510.10">
    <property type="entry name" value="Transferase(Phosphotransferase) domain 1"/>
    <property type="match status" value="1"/>
</dbReference>
<dbReference type="PROSITE" id="PS00108">
    <property type="entry name" value="PROTEIN_KINASE_ST"/>
    <property type="match status" value="1"/>
</dbReference>
<keyword evidence="11 16" id="KW-0472">Membrane</keyword>
<dbReference type="SUPFAM" id="SSF57184">
    <property type="entry name" value="Growth factor receptor domain"/>
    <property type="match status" value="1"/>
</dbReference>
<dbReference type="SMART" id="SM00179">
    <property type="entry name" value="EGF_CA"/>
    <property type="match status" value="1"/>
</dbReference>
<evidence type="ECO:0000256" key="6">
    <source>
        <dbReference type="ARBA" id="ARBA00022729"/>
    </source>
</evidence>
<dbReference type="InterPro" id="IPR000742">
    <property type="entry name" value="EGF"/>
</dbReference>
<evidence type="ECO:0000313" key="19">
    <source>
        <dbReference type="EMBL" id="KAJ4800454.1"/>
    </source>
</evidence>
<evidence type="ECO:0000256" key="3">
    <source>
        <dbReference type="ARBA" id="ARBA00022536"/>
    </source>
</evidence>
<dbReference type="GO" id="GO:0005509">
    <property type="term" value="F:calcium ion binding"/>
    <property type="evidence" value="ECO:0007669"/>
    <property type="project" value="InterPro"/>
</dbReference>
<evidence type="ECO:0000259" key="18">
    <source>
        <dbReference type="PROSITE" id="PS50011"/>
    </source>
</evidence>
<dbReference type="FunFam" id="1.10.510.10:FF:000084">
    <property type="entry name" value="Wall-associated receptor kinase 2"/>
    <property type="match status" value="1"/>
</dbReference>
<dbReference type="InterPro" id="IPR001881">
    <property type="entry name" value="EGF-like_Ca-bd_dom"/>
</dbReference>
<keyword evidence="9 14" id="KW-0067">ATP-binding</keyword>
<dbReference type="InterPro" id="IPR049883">
    <property type="entry name" value="NOTCH1_EGF-like"/>
</dbReference>
<keyword evidence="20" id="KW-1185">Reference proteome</keyword>
<dbReference type="EMBL" id="JAMFTS010000002">
    <property type="protein sequence ID" value="KAJ4800454.1"/>
    <property type="molecule type" value="Genomic_DNA"/>
</dbReference>
<keyword evidence="13" id="KW-0325">Glycoprotein</keyword>
<keyword evidence="2" id="KW-0723">Serine/threonine-protein kinase</keyword>
<evidence type="ECO:0000256" key="10">
    <source>
        <dbReference type="ARBA" id="ARBA00022989"/>
    </source>
</evidence>
<dbReference type="InterPro" id="IPR009030">
    <property type="entry name" value="Growth_fac_rcpt_cys_sf"/>
</dbReference>
<dbReference type="GO" id="GO:0007166">
    <property type="term" value="P:cell surface receptor signaling pathway"/>
    <property type="evidence" value="ECO:0007669"/>
    <property type="project" value="InterPro"/>
</dbReference>
<feature type="region of interest" description="Disordered" evidence="15">
    <location>
        <begin position="894"/>
        <end position="913"/>
    </location>
</feature>
<dbReference type="FunFam" id="3.30.200.20:FF:000043">
    <property type="entry name" value="Wall-associated receptor kinase 2"/>
    <property type="match status" value="1"/>
</dbReference>
<dbReference type="InterPro" id="IPR018097">
    <property type="entry name" value="EGF_Ca-bd_CS"/>
</dbReference>
<evidence type="ECO:0000256" key="14">
    <source>
        <dbReference type="PROSITE-ProRule" id="PRU10141"/>
    </source>
</evidence>
<feature type="domain" description="Protein kinase" evidence="18">
    <location>
        <begin position="618"/>
        <end position="892"/>
    </location>
</feature>
<organism evidence="19 20">
    <name type="scientific">Rhynchospora pubera</name>
    <dbReference type="NCBI Taxonomy" id="906938"/>
    <lineage>
        <taxon>Eukaryota</taxon>
        <taxon>Viridiplantae</taxon>
        <taxon>Streptophyta</taxon>
        <taxon>Embryophyta</taxon>
        <taxon>Tracheophyta</taxon>
        <taxon>Spermatophyta</taxon>
        <taxon>Magnoliopsida</taxon>
        <taxon>Liliopsida</taxon>
        <taxon>Poales</taxon>
        <taxon>Cyperaceae</taxon>
        <taxon>Cyperoideae</taxon>
        <taxon>Rhynchosporeae</taxon>
        <taxon>Rhynchospora</taxon>
    </lineage>
</organism>
<keyword evidence="6 17" id="KW-0732">Signal</keyword>
<evidence type="ECO:0000256" key="9">
    <source>
        <dbReference type="ARBA" id="ARBA00022840"/>
    </source>
</evidence>
<dbReference type="SMART" id="SM00181">
    <property type="entry name" value="EGF"/>
    <property type="match status" value="3"/>
</dbReference>
<dbReference type="SUPFAM" id="SSF56112">
    <property type="entry name" value="Protein kinase-like (PK-like)"/>
    <property type="match status" value="1"/>
</dbReference>
<evidence type="ECO:0000256" key="17">
    <source>
        <dbReference type="SAM" id="SignalP"/>
    </source>
</evidence>
<evidence type="ECO:0000256" key="12">
    <source>
        <dbReference type="ARBA" id="ARBA00023157"/>
    </source>
</evidence>
<dbReference type="Proteomes" id="UP001140206">
    <property type="component" value="Chromosome 2"/>
</dbReference>
<evidence type="ECO:0000256" key="16">
    <source>
        <dbReference type="SAM" id="Phobius"/>
    </source>
</evidence>
<dbReference type="InterPro" id="IPR025287">
    <property type="entry name" value="WAK_GUB"/>
</dbReference>
<evidence type="ECO:0000256" key="8">
    <source>
        <dbReference type="ARBA" id="ARBA00022777"/>
    </source>
</evidence>
<feature type="binding site" evidence="14">
    <location>
        <position position="646"/>
    </location>
    <ligand>
        <name>ATP</name>
        <dbReference type="ChEBI" id="CHEBI:30616"/>
    </ligand>
</feature>
<evidence type="ECO:0000256" key="7">
    <source>
        <dbReference type="ARBA" id="ARBA00022741"/>
    </source>
</evidence>
<dbReference type="Pfam" id="PF07645">
    <property type="entry name" value="EGF_CA"/>
    <property type="match status" value="1"/>
</dbReference>
<dbReference type="InterPro" id="IPR001245">
    <property type="entry name" value="Ser-Thr/Tyr_kinase_cat_dom"/>
</dbReference>
<gene>
    <name evidence="19" type="ORF">LUZ62_051700</name>
</gene>
<feature type="chain" id="PRO_5043753881" evidence="17">
    <location>
        <begin position="24"/>
        <end position="952"/>
    </location>
</feature>
<dbReference type="GO" id="GO:0004674">
    <property type="term" value="F:protein serine/threonine kinase activity"/>
    <property type="evidence" value="ECO:0007669"/>
    <property type="project" value="UniProtKB-KW"/>
</dbReference>
<dbReference type="PANTHER" id="PTHR27005">
    <property type="entry name" value="WALL-ASSOCIATED RECEPTOR KINASE-LIKE 21"/>
    <property type="match status" value="1"/>
</dbReference>
<evidence type="ECO:0000256" key="4">
    <source>
        <dbReference type="ARBA" id="ARBA00022679"/>
    </source>
</evidence>
<dbReference type="CDD" id="cd00054">
    <property type="entry name" value="EGF_CA"/>
    <property type="match status" value="1"/>
</dbReference>
<feature type="transmembrane region" description="Helical" evidence="16">
    <location>
        <begin position="540"/>
        <end position="565"/>
    </location>
</feature>
<dbReference type="PANTHER" id="PTHR27005:SF283">
    <property type="entry name" value="OS02G0633066 PROTEIN"/>
    <property type="match status" value="1"/>
</dbReference>
<evidence type="ECO:0000256" key="5">
    <source>
        <dbReference type="ARBA" id="ARBA00022692"/>
    </source>
</evidence>
<dbReference type="PROSITE" id="PS00107">
    <property type="entry name" value="PROTEIN_KINASE_ATP"/>
    <property type="match status" value="1"/>
</dbReference>
<name>A0AAV8G8J7_9POAL</name>
<evidence type="ECO:0000256" key="1">
    <source>
        <dbReference type="ARBA" id="ARBA00004479"/>
    </source>
</evidence>
<dbReference type="Pfam" id="PF13947">
    <property type="entry name" value="GUB_WAK_bind"/>
    <property type="match status" value="1"/>
</dbReference>
<keyword evidence="8 19" id="KW-0418">Kinase</keyword>
<keyword evidence="12" id="KW-1015">Disulfide bond</keyword>
<evidence type="ECO:0000256" key="11">
    <source>
        <dbReference type="ARBA" id="ARBA00023136"/>
    </source>
</evidence>
<reference evidence="19" key="1">
    <citation type="submission" date="2022-08" db="EMBL/GenBank/DDBJ databases">
        <authorList>
            <person name="Marques A."/>
        </authorList>
    </citation>
    <scope>NUCLEOTIDE SEQUENCE</scope>
    <source>
        <strain evidence="19">RhyPub2mFocal</strain>
        <tissue evidence="19">Leaves</tissue>
    </source>
</reference>
<dbReference type="CDD" id="cd14066">
    <property type="entry name" value="STKc_IRAK"/>
    <property type="match status" value="1"/>
</dbReference>
<dbReference type="InterPro" id="IPR011009">
    <property type="entry name" value="Kinase-like_dom_sf"/>
</dbReference>
<sequence>MQPHKVVMLITVLLLVELAATTAAPRKNLQNSKSLLPSAASLSHCPTKCGDMNISDIMVNGLGAGYPFGIGSGCFRSGLELICNPSTDSPELFLGDNSTRVALISYGYAIVKFNIHVMPRTVNSYNSSWSPGRPFTIYADDRSDLQSRFIVIGCGVDAYLLDENETEMGNCSTFCESERDTRMHIGDCSGIGCCSIPVDGQPIPIFFKINRNKEKSKLAVQNVKAFFHSYMKDDTSYYFSDYKYTHEDLESSDAVNGMDFYYVVLAWVINDQPTCETAKEDNTTYACVSENSRCTTNRMRTGYTCSCSQNYKGNPYILGGCQDFNHYNRSRPKSNCTQNCGNVIIPFPFGLTEGCYGRESFRLECKNGQLFIPNIVESDSYLSTEVAKNYQVMDVLVEEGLLQVKMPLNKSYSLAVEDKTYTSTGQWTNLSWVISNIKCQDAKQNQNYACVSTNSACLYTSVAKFGFGTVGYRCKCNPGYQGNPYVEHGCTDVDECSQPSPVCDEMCSNTAGSYKCWKCPSGTDFNSVKRKCVKNGHTSLLLGIIIGISSGIGVLLFAVCIILITRKLKKDEQKRIRKKHFNKNQGLLLQHLISSDENIADKTKVFSLLELETATNNFDPARILGQGGHGTVYKGILLDQRVVAIKRAKLVNASEINQFINEVALLSQIIHRNVVKLYGCCLETEVPLLVYEFISNGTLHDKLHKCSDRICSLTWEDRLRIAAEAAGALGYLHSAASISIFHRDLKSSNILLDDNYTAKLSDFGASRSVPMDQKQVLTAVQGTFGYLDPEYYHTGQLSEKSDVYSFGVILVELLTRKKPIFTNSFGEPINLSNCFLQALKGGSFAELLDNEFLEESTSEEMTDMFNLVEMCLKMRGEERPTMKEVEMRLQFIKTSREKHGRSGQTSEEGNQPLLAPDLVYTSSDNNVNWVNQDTTNQESLEKQFMLSMDFPR</sequence>
<dbReference type="Gene3D" id="2.10.25.10">
    <property type="entry name" value="Laminin"/>
    <property type="match status" value="2"/>
</dbReference>
<evidence type="ECO:0000256" key="15">
    <source>
        <dbReference type="SAM" id="MobiDB-lite"/>
    </source>
</evidence>
<dbReference type="PROSITE" id="PS01187">
    <property type="entry name" value="EGF_CA"/>
    <property type="match status" value="1"/>
</dbReference>
<keyword evidence="10 16" id="KW-1133">Transmembrane helix</keyword>
<keyword evidence="4" id="KW-0808">Transferase</keyword>
<dbReference type="PROSITE" id="PS50011">
    <property type="entry name" value="PROTEIN_KINASE_DOM"/>
    <property type="match status" value="1"/>
</dbReference>
<dbReference type="GO" id="GO:0030247">
    <property type="term" value="F:polysaccharide binding"/>
    <property type="evidence" value="ECO:0007669"/>
    <property type="project" value="InterPro"/>
</dbReference>
<dbReference type="InterPro" id="IPR017441">
    <property type="entry name" value="Protein_kinase_ATP_BS"/>
</dbReference>
<dbReference type="InterPro" id="IPR045274">
    <property type="entry name" value="WAK-like"/>
</dbReference>
<keyword evidence="7 14" id="KW-0547">Nucleotide-binding</keyword>
<keyword evidence="5 16" id="KW-0812">Transmembrane</keyword>
<evidence type="ECO:0000256" key="13">
    <source>
        <dbReference type="ARBA" id="ARBA00023180"/>
    </source>
</evidence>
<feature type="signal peptide" evidence="17">
    <location>
        <begin position="1"/>
        <end position="23"/>
    </location>
</feature>
<dbReference type="GO" id="GO:0005524">
    <property type="term" value="F:ATP binding"/>
    <property type="evidence" value="ECO:0007669"/>
    <property type="project" value="UniProtKB-UniRule"/>
</dbReference>
<dbReference type="Pfam" id="PF07714">
    <property type="entry name" value="PK_Tyr_Ser-Thr"/>
    <property type="match status" value="1"/>
</dbReference>
<dbReference type="GO" id="GO:0005886">
    <property type="term" value="C:plasma membrane"/>
    <property type="evidence" value="ECO:0007669"/>
    <property type="project" value="TreeGrafter"/>
</dbReference>
<dbReference type="AlphaFoldDB" id="A0AAV8G8J7"/>
<proteinExistence type="predicted"/>
<dbReference type="InterPro" id="IPR000719">
    <property type="entry name" value="Prot_kinase_dom"/>
</dbReference>
<protein>
    <submittedName>
        <fullName evidence="19">Wall-associated kinase family protein</fullName>
    </submittedName>
</protein>
<comment type="caution">
    <text evidence="19">The sequence shown here is derived from an EMBL/GenBank/DDBJ whole genome shotgun (WGS) entry which is preliminary data.</text>
</comment>
<evidence type="ECO:0000256" key="2">
    <source>
        <dbReference type="ARBA" id="ARBA00022527"/>
    </source>
</evidence>
<dbReference type="Gene3D" id="3.30.200.20">
    <property type="entry name" value="Phosphorylase Kinase, domain 1"/>
    <property type="match status" value="1"/>
</dbReference>
<keyword evidence="3" id="KW-0245">EGF-like domain</keyword>
<evidence type="ECO:0000313" key="20">
    <source>
        <dbReference type="Proteomes" id="UP001140206"/>
    </source>
</evidence>
<dbReference type="SMART" id="SM00220">
    <property type="entry name" value="S_TKc"/>
    <property type="match status" value="1"/>
</dbReference>
<comment type="subcellular location">
    <subcellularLocation>
        <location evidence="1">Membrane</location>
        <topology evidence="1">Single-pass type I membrane protein</topology>
    </subcellularLocation>
</comment>